<evidence type="ECO:0000256" key="1">
    <source>
        <dbReference type="SAM" id="Phobius"/>
    </source>
</evidence>
<dbReference type="Pfam" id="PF04018">
    <property type="entry name" value="VCA0040-like"/>
    <property type="match status" value="1"/>
</dbReference>
<evidence type="ECO:0000313" key="2">
    <source>
        <dbReference type="EMBL" id="RZO73497.1"/>
    </source>
</evidence>
<accession>A0A520RTF8</accession>
<dbReference type="InterPro" id="IPR007163">
    <property type="entry name" value="VCA0040-like"/>
</dbReference>
<dbReference type="PANTHER" id="PTHR37308">
    <property type="entry name" value="INTEGRAL MEMBRANE PROTEIN"/>
    <property type="match status" value="1"/>
</dbReference>
<feature type="transmembrane region" description="Helical" evidence="1">
    <location>
        <begin position="239"/>
        <end position="257"/>
    </location>
</feature>
<comment type="caution">
    <text evidence="2">The sequence shown here is derived from an EMBL/GenBank/DDBJ whole genome shotgun (WGS) entry which is preliminary data.</text>
</comment>
<dbReference type="AlphaFoldDB" id="A0A520RTF8"/>
<feature type="transmembrane region" description="Helical" evidence="1">
    <location>
        <begin position="294"/>
        <end position="315"/>
    </location>
</feature>
<keyword evidence="1" id="KW-0812">Transmembrane</keyword>
<dbReference type="EMBL" id="SHAH01000125">
    <property type="protein sequence ID" value="RZO73497.1"/>
    <property type="molecule type" value="Genomic_DNA"/>
</dbReference>
<feature type="transmembrane region" description="Helical" evidence="1">
    <location>
        <begin position="164"/>
        <end position="195"/>
    </location>
</feature>
<reference evidence="2 3" key="1">
    <citation type="submission" date="2019-02" db="EMBL/GenBank/DDBJ databases">
        <title>Prokaryotic population dynamics and viral predation in marine succession experiment using metagenomics: the confinement effect.</title>
        <authorList>
            <person name="Haro-Moreno J.M."/>
            <person name="Rodriguez-Valera F."/>
            <person name="Lopez-Perez M."/>
        </authorList>
    </citation>
    <scope>NUCLEOTIDE SEQUENCE [LARGE SCALE GENOMIC DNA]</scope>
    <source>
        <strain evidence="2">MED-G158</strain>
    </source>
</reference>
<evidence type="ECO:0000313" key="3">
    <source>
        <dbReference type="Proteomes" id="UP000320404"/>
    </source>
</evidence>
<protein>
    <submittedName>
        <fullName evidence="2">DUF368 domain-containing protein</fullName>
    </submittedName>
</protein>
<dbReference type="Proteomes" id="UP000320404">
    <property type="component" value="Unassembled WGS sequence"/>
</dbReference>
<feature type="transmembrane region" description="Helical" evidence="1">
    <location>
        <begin position="133"/>
        <end position="152"/>
    </location>
</feature>
<proteinExistence type="predicted"/>
<gene>
    <name evidence="2" type="ORF">EVA69_06650</name>
</gene>
<feature type="transmembrane region" description="Helical" evidence="1">
    <location>
        <begin position="207"/>
        <end position="227"/>
    </location>
</feature>
<name>A0A520RTF8_9GAMM</name>
<keyword evidence="1" id="KW-0472">Membrane</keyword>
<feature type="transmembrane region" description="Helical" evidence="1">
    <location>
        <begin position="81"/>
        <end position="103"/>
    </location>
</feature>
<organism evidence="2 3">
    <name type="scientific">OM182 bacterium</name>
    <dbReference type="NCBI Taxonomy" id="2510334"/>
    <lineage>
        <taxon>Bacteria</taxon>
        <taxon>Pseudomonadati</taxon>
        <taxon>Pseudomonadota</taxon>
        <taxon>Gammaproteobacteria</taxon>
        <taxon>OMG group</taxon>
        <taxon>OM182 clade</taxon>
    </lineage>
</organism>
<keyword evidence="1" id="KW-1133">Transmembrane helix</keyword>
<sequence>MVSQTKPTDLSTWRGKAALYSKGIAMGLGDSVPGISGGTIAVISNIYDELVFSIRAFDARLLLLISQGQLAAGWKHINGNFLLVLALGILTGLLVSANTVLYLLENQFEALMAFFLGLVLASVAILARETHILHLHNGAALLAGVGTTLLVAQLDPVVGAELSYGYLFLCGLIAISAMILPGLSGAFILILLGAYEAMLTALTQFQWLTIIVFMAGCGIGIIAFSRLLASLLLRFRNICYGYICGMLLGSLPVLWPWQQAVSFYEDSDGHQQALQSVNVWPLNYTELTGQSPQLFWVALCFVLGGAAVLLLRWLFSGRH</sequence>
<feature type="transmembrane region" description="Helical" evidence="1">
    <location>
        <begin position="110"/>
        <end position="127"/>
    </location>
</feature>
<dbReference type="PANTHER" id="PTHR37308:SF1">
    <property type="entry name" value="POLYPRENYL-PHOSPHATE TRANSPORTER"/>
    <property type="match status" value="1"/>
</dbReference>